<keyword evidence="6" id="KW-1185">Reference proteome</keyword>
<dbReference type="EMBL" id="CAXKWB010017330">
    <property type="protein sequence ID" value="CAL4118581.1"/>
    <property type="molecule type" value="Genomic_DNA"/>
</dbReference>
<dbReference type="GO" id="GO:0004653">
    <property type="term" value="F:polypeptide N-acetylgalactosaminyltransferase activity"/>
    <property type="evidence" value="ECO:0007669"/>
    <property type="project" value="TreeGrafter"/>
</dbReference>
<accession>A0AAV2RB83</accession>
<dbReference type="GO" id="GO:0006493">
    <property type="term" value="P:protein O-linked glycosylation"/>
    <property type="evidence" value="ECO:0007669"/>
    <property type="project" value="TreeGrafter"/>
</dbReference>
<dbReference type="Pfam" id="PF02709">
    <property type="entry name" value="Glyco_transf_7C"/>
    <property type="match status" value="1"/>
</dbReference>
<dbReference type="SUPFAM" id="SSF53448">
    <property type="entry name" value="Nucleotide-diphospho-sugar transferases"/>
    <property type="match status" value="1"/>
</dbReference>
<dbReference type="AlphaFoldDB" id="A0AAV2RB83"/>
<feature type="non-terminal residue" evidence="5">
    <location>
        <position position="152"/>
    </location>
</feature>
<keyword evidence="3" id="KW-0325">Glycoprotein</keyword>
<dbReference type="InterPro" id="IPR029044">
    <property type="entry name" value="Nucleotide-diphossugar_trans"/>
</dbReference>
<reference evidence="5 6" key="1">
    <citation type="submission" date="2024-05" db="EMBL/GenBank/DDBJ databases">
        <authorList>
            <person name="Wallberg A."/>
        </authorList>
    </citation>
    <scope>NUCLEOTIDE SEQUENCE [LARGE SCALE GENOMIC DNA]</scope>
</reference>
<evidence type="ECO:0000313" key="5">
    <source>
        <dbReference type="EMBL" id="CAL4118581.1"/>
    </source>
</evidence>
<keyword evidence="1" id="KW-0808">Transferase</keyword>
<evidence type="ECO:0000256" key="3">
    <source>
        <dbReference type="ARBA" id="ARBA00023180"/>
    </source>
</evidence>
<sequence>FSNPIMNGGLFAMSRKFFWELGGYDLGIRIWGGEQYDLSFKIWQCHGEMFDAPCSRVGHIFRDAPPGRPSVKGDFLSVNYKRVAEVWMDEFKEAIYKRNKHVREVDAGDMSKELEIRKRLQCKPFKWFLENVAPDLVERYPPIEPPDFANGT</sequence>
<dbReference type="PANTHER" id="PTHR11675">
    <property type="entry name" value="N-ACETYLGALACTOSAMINYLTRANSFERASE"/>
    <property type="match status" value="1"/>
</dbReference>
<evidence type="ECO:0000256" key="2">
    <source>
        <dbReference type="ARBA" id="ARBA00023157"/>
    </source>
</evidence>
<comment type="caution">
    <text evidence="5">The sequence shown here is derived from an EMBL/GenBank/DDBJ whole genome shotgun (WGS) entry which is preliminary data.</text>
</comment>
<dbReference type="Gene3D" id="3.90.550.10">
    <property type="entry name" value="Spore Coat Polysaccharide Biosynthesis Protein SpsA, Chain A"/>
    <property type="match status" value="1"/>
</dbReference>
<name>A0AAV2RB83_MEGNR</name>
<gene>
    <name evidence="5" type="ORF">MNOR_LOCUS21478</name>
</gene>
<keyword evidence="2" id="KW-1015">Disulfide bond</keyword>
<organism evidence="5 6">
    <name type="scientific">Meganyctiphanes norvegica</name>
    <name type="common">Northern krill</name>
    <name type="synonym">Thysanopoda norvegica</name>
    <dbReference type="NCBI Taxonomy" id="48144"/>
    <lineage>
        <taxon>Eukaryota</taxon>
        <taxon>Metazoa</taxon>
        <taxon>Ecdysozoa</taxon>
        <taxon>Arthropoda</taxon>
        <taxon>Crustacea</taxon>
        <taxon>Multicrustacea</taxon>
        <taxon>Malacostraca</taxon>
        <taxon>Eumalacostraca</taxon>
        <taxon>Eucarida</taxon>
        <taxon>Euphausiacea</taxon>
        <taxon>Euphausiidae</taxon>
        <taxon>Meganyctiphanes</taxon>
    </lineage>
</organism>
<evidence type="ECO:0000259" key="4">
    <source>
        <dbReference type="Pfam" id="PF02709"/>
    </source>
</evidence>
<dbReference type="Proteomes" id="UP001497623">
    <property type="component" value="Unassembled WGS sequence"/>
</dbReference>
<dbReference type="InterPro" id="IPR027791">
    <property type="entry name" value="Galactosyl_T_C"/>
</dbReference>
<dbReference type="GO" id="GO:0005794">
    <property type="term" value="C:Golgi apparatus"/>
    <property type="evidence" value="ECO:0007669"/>
    <property type="project" value="TreeGrafter"/>
</dbReference>
<evidence type="ECO:0000313" key="6">
    <source>
        <dbReference type="Proteomes" id="UP001497623"/>
    </source>
</evidence>
<proteinExistence type="predicted"/>
<feature type="non-terminal residue" evidence="5">
    <location>
        <position position="1"/>
    </location>
</feature>
<feature type="domain" description="Galactosyltransferase C-terminal" evidence="4">
    <location>
        <begin position="7"/>
        <end position="59"/>
    </location>
</feature>
<dbReference type="PANTHER" id="PTHR11675:SF134">
    <property type="entry name" value="N-ACETYLGALACTOSAMINYLTRANSFERASE 4-RELATED"/>
    <property type="match status" value="1"/>
</dbReference>
<protein>
    <recommendedName>
        <fullName evidence="4">Galactosyltransferase C-terminal domain-containing protein</fullName>
    </recommendedName>
</protein>
<evidence type="ECO:0000256" key="1">
    <source>
        <dbReference type="ARBA" id="ARBA00022679"/>
    </source>
</evidence>